<accession>A0AAW1ISA5</accession>
<dbReference type="Proteomes" id="UP001458880">
    <property type="component" value="Unassembled WGS sequence"/>
</dbReference>
<evidence type="ECO:0000313" key="1">
    <source>
        <dbReference type="EMBL" id="KAK9692446.1"/>
    </source>
</evidence>
<name>A0AAW1ISA5_POPJA</name>
<protein>
    <submittedName>
        <fullName evidence="1">Uncharacterized protein</fullName>
    </submittedName>
</protein>
<gene>
    <name evidence="1" type="ORF">QE152_g35164</name>
</gene>
<sequence>MYSEVAKTKLKLLRVQKHRVGGLSKKKRPERTERVIVEADGRQHADVLSATKSGVQVGVKVKAIKKTEKARGSCTKLRAGCGHRIHKSHITQAKSMGKSELHLYEAARGMRTQNT</sequence>
<dbReference type="EMBL" id="JASPKY010000582">
    <property type="protein sequence ID" value="KAK9692446.1"/>
    <property type="molecule type" value="Genomic_DNA"/>
</dbReference>
<reference evidence="1 2" key="1">
    <citation type="journal article" date="2024" name="BMC Genomics">
        <title>De novo assembly and annotation of Popillia japonica's genome with initial clues to its potential as an invasive pest.</title>
        <authorList>
            <person name="Cucini C."/>
            <person name="Boschi S."/>
            <person name="Funari R."/>
            <person name="Cardaioli E."/>
            <person name="Iannotti N."/>
            <person name="Marturano G."/>
            <person name="Paoli F."/>
            <person name="Bruttini M."/>
            <person name="Carapelli A."/>
            <person name="Frati F."/>
            <person name="Nardi F."/>
        </authorList>
    </citation>
    <scope>NUCLEOTIDE SEQUENCE [LARGE SCALE GENOMIC DNA]</scope>
    <source>
        <strain evidence="1">DMR45628</strain>
    </source>
</reference>
<keyword evidence="2" id="KW-1185">Reference proteome</keyword>
<evidence type="ECO:0000313" key="2">
    <source>
        <dbReference type="Proteomes" id="UP001458880"/>
    </source>
</evidence>
<proteinExistence type="predicted"/>
<comment type="caution">
    <text evidence="1">The sequence shown here is derived from an EMBL/GenBank/DDBJ whole genome shotgun (WGS) entry which is preliminary data.</text>
</comment>
<dbReference type="AlphaFoldDB" id="A0AAW1ISA5"/>
<organism evidence="1 2">
    <name type="scientific">Popillia japonica</name>
    <name type="common">Japanese beetle</name>
    <dbReference type="NCBI Taxonomy" id="7064"/>
    <lineage>
        <taxon>Eukaryota</taxon>
        <taxon>Metazoa</taxon>
        <taxon>Ecdysozoa</taxon>
        <taxon>Arthropoda</taxon>
        <taxon>Hexapoda</taxon>
        <taxon>Insecta</taxon>
        <taxon>Pterygota</taxon>
        <taxon>Neoptera</taxon>
        <taxon>Endopterygota</taxon>
        <taxon>Coleoptera</taxon>
        <taxon>Polyphaga</taxon>
        <taxon>Scarabaeiformia</taxon>
        <taxon>Scarabaeidae</taxon>
        <taxon>Rutelinae</taxon>
        <taxon>Popillia</taxon>
    </lineage>
</organism>